<keyword evidence="1" id="KW-0067">ATP-binding</keyword>
<dbReference type="InterPro" id="IPR027417">
    <property type="entry name" value="P-loop_NTPase"/>
</dbReference>
<dbReference type="GO" id="GO:0005524">
    <property type="term" value="F:ATP binding"/>
    <property type="evidence" value="ECO:0007669"/>
    <property type="project" value="UniProtKB-KW"/>
</dbReference>
<dbReference type="Gene3D" id="3.40.50.300">
    <property type="entry name" value="P-loop containing nucleotide triphosphate hydrolases"/>
    <property type="match status" value="1"/>
</dbReference>
<dbReference type="Proteomes" id="UP000318349">
    <property type="component" value="Unassembled WGS sequence"/>
</dbReference>
<gene>
    <name evidence="1" type="ORF">FHP89_10580</name>
</gene>
<reference evidence="1 2" key="1">
    <citation type="submission" date="2019-07" db="EMBL/GenBank/DDBJ databases">
        <title>The pathways for chlorine oxyanion respiration interact through the shared metabolite chlorate.</title>
        <authorList>
            <person name="Barnum T.P."/>
            <person name="Cheng Y."/>
            <person name="Hill K.A."/>
            <person name="Lucas L.N."/>
            <person name="Carlson H.K."/>
            <person name="Coates J.D."/>
        </authorList>
    </citation>
    <scope>NUCLEOTIDE SEQUENCE [LARGE SCALE GENOMIC DNA]</scope>
    <source>
        <strain evidence="1 2">SFB-1</strain>
    </source>
</reference>
<dbReference type="AlphaFoldDB" id="A0A557RR82"/>
<organism evidence="1 2">
    <name type="scientific">Denitromonas halophila</name>
    <dbReference type="NCBI Taxonomy" id="1629404"/>
    <lineage>
        <taxon>Bacteria</taxon>
        <taxon>Pseudomonadati</taxon>
        <taxon>Pseudomonadota</taxon>
        <taxon>Betaproteobacteria</taxon>
        <taxon>Rhodocyclales</taxon>
        <taxon>Zoogloeaceae</taxon>
        <taxon>Denitromonas</taxon>
    </lineage>
</organism>
<sequence length="396" mass="43637">MISFPRLKLASELAVALQGKAGFSDAHNGLFLAAPRRTGKTTFLRGDLCPALEAAGIVVVYVDLWADAARDPGQLIAEAIGKALQPHLGVVARTAKSAGLEKLNLAGWLHVDTSKIGQVDGLTLVDALKALNETAGNPVALIIDEAQHALTSPAGEIAMSALKSARDQMNRPDEIQLMLVMSGSDRDKLLRLVHSNGAPFYGSQIQRMPLLDQQFIDFLADLIEAQRVDLCPVDRHTLNRAFEGFGHRPQFFMEALGQALSPLSSFDGRFELAMLDAALQRQRDDESQMESDYLGLKPLEQAVLWRMLKLGPRFRPYDAEALAFYRQQIGTKVTPPMAQNALEALRARMPALVWKSARGEYAVEDATMHRWFEERMAAAKWPPASRQTPLNLNGEF</sequence>
<proteinExistence type="predicted"/>
<accession>A0A557RR82</accession>
<keyword evidence="1" id="KW-0547">Nucleotide-binding</keyword>
<name>A0A557RR82_9RHOO</name>
<protein>
    <submittedName>
        <fullName evidence="1">ATP-binding protein</fullName>
    </submittedName>
</protein>
<dbReference type="EMBL" id="VMNI01000008">
    <property type="protein sequence ID" value="TVO76537.1"/>
    <property type="molecule type" value="Genomic_DNA"/>
</dbReference>
<dbReference type="SUPFAM" id="SSF52540">
    <property type="entry name" value="P-loop containing nucleoside triphosphate hydrolases"/>
    <property type="match status" value="1"/>
</dbReference>
<evidence type="ECO:0000313" key="1">
    <source>
        <dbReference type="EMBL" id="TVO76537.1"/>
    </source>
</evidence>
<evidence type="ECO:0000313" key="2">
    <source>
        <dbReference type="Proteomes" id="UP000318349"/>
    </source>
</evidence>
<dbReference type="PANTHER" id="PTHR34301:SF8">
    <property type="entry name" value="ATPASE DOMAIN-CONTAINING PROTEIN"/>
    <property type="match status" value="1"/>
</dbReference>
<dbReference type="PANTHER" id="PTHR34301">
    <property type="entry name" value="DNA-BINDING PROTEIN-RELATED"/>
    <property type="match status" value="1"/>
</dbReference>
<comment type="caution">
    <text evidence="1">The sequence shown here is derived from an EMBL/GenBank/DDBJ whole genome shotgun (WGS) entry which is preliminary data.</text>
</comment>